<dbReference type="RefSeq" id="XP_029914995.1">
    <property type="nucleotide sequence ID" value="XM_030059135.1"/>
</dbReference>
<dbReference type="SUPFAM" id="SSF52540">
    <property type="entry name" value="P-loop containing nucleoside triphosphate hydrolases"/>
    <property type="match status" value="1"/>
</dbReference>
<evidence type="ECO:0000313" key="9">
    <source>
        <dbReference type="Ensembl" id="ENSMMDP00005055110.1"/>
    </source>
</evidence>
<protein>
    <recommendedName>
        <fullName evidence="8">Gluconokinase</fullName>
        <ecNumber evidence="8">2.7.1.12</ecNumber>
    </recommendedName>
</protein>
<keyword evidence="3 8" id="KW-0808">Transferase</keyword>
<dbReference type="RefSeq" id="XP_029914997.1">
    <property type="nucleotide sequence ID" value="XM_030059137.1"/>
</dbReference>
<dbReference type="InParanoid" id="A0A668AJV1"/>
<dbReference type="GO" id="GO:0046316">
    <property type="term" value="F:gluconokinase activity"/>
    <property type="evidence" value="ECO:0007669"/>
    <property type="project" value="UniProtKB-EC"/>
</dbReference>
<organism evidence="9 10">
    <name type="scientific">Myripristis murdjan</name>
    <name type="common">pinecone soldierfish</name>
    <dbReference type="NCBI Taxonomy" id="586833"/>
    <lineage>
        <taxon>Eukaryota</taxon>
        <taxon>Metazoa</taxon>
        <taxon>Chordata</taxon>
        <taxon>Craniata</taxon>
        <taxon>Vertebrata</taxon>
        <taxon>Euteleostomi</taxon>
        <taxon>Actinopterygii</taxon>
        <taxon>Neopterygii</taxon>
        <taxon>Teleostei</taxon>
        <taxon>Neoteleostei</taxon>
        <taxon>Acanthomorphata</taxon>
        <taxon>Holocentriformes</taxon>
        <taxon>Holocentridae</taxon>
        <taxon>Myripristis</taxon>
    </lineage>
</organism>
<name>A0A668AJV1_9TELE</name>
<dbReference type="CDD" id="cd02021">
    <property type="entry name" value="GntK"/>
    <property type="match status" value="1"/>
</dbReference>
<proteinExistence type="inferred from homology"/>
<evidence type="ECO:0000256" key="2">
    <source>
        <dbReference type="ARBA" id="ARBA00008420"/>
    </source>
</evidence>
<dbReference type="GO" id="GO:0005975">
    <property type="term" value="P:carbohydrate metabolic process"/>
    <property type="evidence" value="ECO:0007669"/>
    <property type="project" value="InterPro"/>
</dbReference>
<accession>A0A668AJV1</accession>
<dbReference type="FunFam" id="3.40.50.300:FF:000522">
    <property type="entry name" value="Gluconokinase"/>
    <property type="match status" value="1"/>
</dbReference>
<dbReference type="OrthoDB" id="275177at2759"/>
<keyword evidence="4 8" id="KW-0547">Nucleotide-binding</keyword>
<dbReference type="GeneID" id="115364629"/>
<evidence type="ECO:0000313" key="10">
    <source>
        <dbReference type="Proteomes" id="UP000472263"/>
    </source>
</evidence>
<gene>
    <name evidence="9" type="primary">IDNK</name>
</gene>
<evidence type="ECO:0000256" key="6">
    <source>
        <dbReference type="ARBA" id="ARBA00022840"/>
    </source>
</evidence>
<dbReference type="InterPro" id="IPR027417">
    <property type="entry name" value="P-loop_NTPase"/>
</dbReference>
<keyword evidence="6 8" id="KW-0067">ATP-binding</keyword>
<keyword evidence="5 8" id="KW-0418">Kinase</keyword>
<dbReference type="NCBIfam" id="TIGR01313">
    <property type="entry name" value="therm_gnt_kin"/>
    <property type="match status" value="1"/>
</dbReference>
<dbReference type="EC" id="2.7.1.12" evidence="8"/>
<dbReference type="GO" id="GO:0005737">
    <property type="term" value="C:cytoplasm"/>
    <property type="evidence" value="ECO:0007669"/>
    <property type="project" value="TreeGrafter"/>
</dbReference>
<evidence type="ECO:0000256" key="4">
    <source>
        <dbReference type="ARBA" id="ARBA00022741"/>
    </source>
</evidence>
<evidence type="ECO:0000256" key="8">
    <source>
        <dbReference type="RuleBase" id="RU363066"/>
    </source>
</evidence>
<reference evidence="9" key="2">
    <citation type="submission" date="2025-08" db="UniProtKB">
        <authorList>
            <consortium name="Ensembl"/>
        </authorList>
    </citation>
    <scope>IDENTIFICATION</scope>
</reference>
<dbReference type="UniPathway" id="UPA00792"/>
<dbReference type="InterPro" id="IPR006001">
    <property type="entry name" value="Therm_gnt_kin"/>
</dbReference>
<reference evidence="9" key="3">
    <citation type="submission" date="2025-09" db="UniProtKB">
        <authorList>
            <consortium name="Ensembl"/>
        </authorList>
    </citation>
    <scope>IDENTIFICATION</scope>
</reference>
<dbReference type="Proteomes" id="UP000472263">
    <property type="component" value="Chromosome 9"/>
</dbReference>
<evidence type="ECO:0000256" key="1">
    <source>
        <dbReference type="ARBA" id="ARBA00004875"/>
    </source>
</evidence>
<dbReference type="GeneTree" id="ENSGT00390000003364"/>
<evidence type="ECO:0000256" key="3">
    <source>
        <dbReference type="ARBA" id="ARBA00022679"/>
    </source>
</evidence>
<comment type="catalytic activity">
    <reaction evidence="7 8">
        <text>D-gluconate + ATP = 6-phospho-D-gluconate + ADP + H(+)</text>
        <dbReference type="Rhea" id="RHEA:19433"/>
        <dbReference type="ChEBI" id="CHEBI:15378"/>
        <dbReference type="ChEBI" id="CHEBI:18391"/>
        <dbReference type="ChEBI" id="CHEBI:30616"/>
        <dbReference type="ChEBI" id="CHEBI:58759"/>
        <dbReference type="ChEBI" id="CHEBI:456216"/>
        <dbReference type="EC" id="2.7.1.12"/>
    </reaction>
</comment>
<dbReference type="AlphaFoldDB" id="A0A668AJV1"/>
<dbReference type="RefSeq" id="XP_029914993.1">
    <property type="nucleotide sequence ID" value="XM_030059133.1"/>
</dbReference>
<evidence type="ECO:0000256" key="5">
    <source>
        <dbReference type="ARBA" id="ARBA00022777"/>
    </source>
</evidence>
<keyword evidence="10" id="KW-1185">Reference proteome</keyword>
<dbReference type="RefSeq" id="XP_029914996.1">
    <property type="nucleotide sequence ID" value="XM_030059136.1"/>
</dbReference>
<evidence type="ECO:0000256" key="7">
    <source>
        <dbReference type="ARBA" id="ARBA00048090"/>
    </source>
</evidence>
<dbReference type="PANTHER" id="PTHR43442:SF3">
    <property type="entry name" value="GLUCONOKINASE-RELATED"/>
    <property type="match status" value="1"/>
</dbReference>
<dbReference type="RefSeq" id="XP_029914998.1">
    <property type="nucleotide sequence ID" value="XM_030059138.1"/>
</dbReference>
<dbReference type="PANTHER" id="PTHR43442">
    <property type="entry name" value="GLUCONOKINASE-RELATED"/>
    <property type="match status" value="1"/>
</dbReference>
<comment type="pathway">
    <text evidence="1 8">Carbohydrate acid metabolism; D-gluconate degradation.</text>
</comment>
<comment type="similarity">
    <text evidence="2 8">Belongs to the gluconokinase GntK/GntV family.</text>
</comment>
<sequence length="191" mass="21979">MIYIIMGVSGCGKTTLGTFLSRKLGWPLHEGDDFHTKENIEKMARGEPLTDQDRLPWLLKLHDVVVKERRSGADALVVCSALKRLYRQIILFGPKALTFSSSNEDPPPTIPDIYFLFLYGDYDLIQQRMEAREGHFMKADLLRSQFDALEPPWDEENVLPLDIRRSIPELAMEIEEHYLDLKSVTKTTDNL</sequence>
<dbReference type="Ensembl" id="ENSMMDT00005056163.1">
    <property type="protein sequence ID" value="ENSMMDP00005055110.1"/>
    <property type="gene ID" value="ENSMMDG00005024683.1"/>
</dbReference>
<dbReference type="Gene3D" id="3.40.50.300">
    <property type="entry name" value="P-loop containing nucleotide triphosphate hydrolases"/>
    <property type="match status" value="1"/>
</dbReference>
<reference evidence="9" key="1">
    <citation type="submission" date="2019-06" db="EMBL/GenBank/DDBJ databases">
        <authorList>
            <consortium name="Wellcome Sanger Institute Data Sharing"/>
        </authorList>
    </citation>
    <scope>NUCLEOTIDE SEQUENCE [LARGE SCALE GENOMIC DNA]</scope>
</reference>
<dbReference type="GO" id="GO:0005524">
    <property type="term" value="F:ATP binding"/>
    <property type="evidence" value="ECO:0007669"/>
    <property type="project" value="UniProtKB-KW"/>
</dbReference>